<feature type="non-terminal residue" evidence="1">
    <location>
        <position position="48"/>
    </location>
</feature>
<dbReference type="AlphaFoldDB" id="A0A392VDF1"/>
<keyword evidence="2" id="KW-1185">Reference proteome</keyword>
<organism evidence="1 2">
    <name type="scientific">Trifolium medium</name>
    <dbReference type="NCBI Taxonomy" id="97028"/>
    <lineage>
        <taxon>Eukaryota</taxon>
        <taxon>Viridiplantae</taxon>
        <taxon>Streptophyta</taxon>
        <taxon>Embryophyta</taxon>
        <taxon>Tracheophyta</taxon>
        <taxon>Spermatophyta</taxon>
        <taxon>Magnoliopsida</taxon>
        <taxon>eudicotyledons</taxon>
        <taxon>Gunneridae</taxon>
        <taxon>Pentapetalae</taxon>
        <taxon>rosids</taxon>
        <taxon>fabids</taxon>
        <taxon>Fabales</taxon>
        <taxon>Fabaceae</taxon>
        <taxon>Papilionoideae</taxon>
        <taxon>50 kb inversion clade</taxon>
        <taxon>NPAAA clade</taxon>
        <taxon>Hologalegina</taxon>
        <taxon>IRL clade</taxon>
        <taxon>Trifolieae</taxon>
        <taxon>Trifolium</taxon>
    </lineage>
</organism>
<dbReference type="Proteomes" id="UP000265520">
    <property type="component" value="Unassembled WGS sequence"/>
</dbReference>
<protein>
    <submittedName>
        <fullName evidence="1">Uncharacterized protein</fullName>
    </submittedName>
</protein>
<sequence>MVRGCPSPTRQKAKEMTVILAREAELSACQRVVGTCRIYLHALWNPLA</sequence>
<comment type="caution">
    <text evidence="1">The sequence shown here is derived from an EMBL/GenBank/DDBJ whole genome shotgun (WGS) entry which is preliminary data.</text>
</comment>
<evidence type="ECO:0000313" key="1">
    <source>
        <dbReference type="EMBL" id="MCI86414.1"/>
    </source>
</evidence>
<accession>A0A392VDF1</accession>
<name>A0A392VDF1_9FABA</name>
<dbReference type="EMBL" id="LXQA011139923">
    <property type="protein sequence ID" value="MCI86414.1"/>
    <property type="molecule type" value="Genomic_DNA"/>
</dbReference>
<evidence type="ECO:0000313" key="2">
    <source>
        <dbReference type="Proteomes" id="UP000265520"/>
    </source>
</evidence>
<proteinExistence type="predicted"/>
<reference evidence="1 2" key="1">
    <citation type="journal article" date="2018" name="Front. Plant Sci.">
        <title>Red Clover (Trifolium pratense) and Zigzag Clover (T. medium) - A Picture of Genomic Similarities and Differences.</title>
        <authorList>
            <person name="Dluhosova J."/>
            <person name="Istvanek J."/>
            <person name="Nedelnik J."/>
            <person name="Repkova J."/>
        </authorList>
    </citation>
    <scope>NUCLEOTIDE SEQUENCE [LARGE SCALE GENOMIC DNA]</scope>
    <source>
        <strain evidence="2">cv. 10/8</strain>
        <tissue evidence="1">Leaf</tissue>
    </source>
</reference>